<evidence type="ECO:0000256" key="5">
    <source>
        <dbReference type="ARBA" id="ARBA00023004"/>
    </source>
</evidence>
<dbReference type="GO" id="GO:0005506">
    <property type="term" value="F:iron ion binding"/>
    <property type="evidence" value="ECO:0007669"/>
    <property type="project" value="InterPro"/>
</dbReference>
<organism evidence="10 11">
    <name type="scientific">Steinernema hermaphroditum</name>
    <dbReference type="NCBI Taxonomy" id="289476"/>
    <lineage>
        <taxon>Eukaryota</taxon>
        <taxon>Metazoa</taxon>
        <taxon>Ecdysozoa</taxon>
        <taxon>Nematoda</taxon>
        <taxon>Chromadorea</taxon>
        <taxon>Rhabditida</taxon>
        <taxon>Tylenchina</taxon>
        <taxon>Panagrolaimomorpha</taxon>
        <taxon>Strongyloidoidea</taxon>
        <taxon>Steinernematidae</taxon>
        <taxon>Steinernema</taxon>
    </lineage>
</organism>
<evidence type="ECO:0000256" key="2">
    <source>
        <dbReference type="ARBA" id="ARBA00010617"/>
    </source>
</evidence>
<keyword evidence="5 7" id="KW-0408">Iron</keyword>
<protein>
    <recommendedName>
        <fullName evidence="12">Unspecific monooxygenase</fullName>
    </recommendedName>
</protein>
<dbReference type="Pfam" id="PF00067">
    <property type="entry name" value="p450"/>
    <property type="match status" value="1"/>
</dbReference>
<dbReference type="Proteomes" id="UP001175271">
    <property type="component" value="Unassembled WGS sequence"/>
</dbReference>
<dbReference type="SUPFAM" id="SSF48264">
    <property type="entry name" value="Cytochrome P450"/>
    <property type="match status" value="1"/>
</dbReference>
<dbReference type="PROSITE" id="PS00086">
    <property type="entry name" value="CYTOCHROME_P450"/>
    <property type="match status" value="1"/>
</dbReference>
<proteinExistence type="inferred from homology"/>
<keyword evidence="6 8" id="KW-0503">Monooxygenase</keyword>
<dbReference type="FunFam" id="1.10.630.10:FF:000036">
    <property type="entry name" value="CYtochrome P450 family"/>
    <property type="match status" value="1"/>
</dbReference>
<evidence type="ECO:0000256" key="3">
    <source>
        <dbReference type="ARBA" id="ARBA00022723"/>
    </source>
</evidence>
<evidence type="ECO:0000256" key="7">
    <source>
        <dbReference type="PIRSR" id="PIRSR602401-1"/>
    </source>
</evidence>
<dbReference type="InterPro" id="IPR001128">
    <property type="entry name" value="Cyt_P450"/>
</dbReference>
<dbReference type="InterPro" id="IPR036396">
    <property type="entry name" value="Cyt_P450_sf"/>
</dbReference>
<evidence type="ECO:0000256" key="9">
    <source>
        <dbReference type="SAM" id="SignalP"/>
    </source>
</evidence>
<dbReference type="GO" id="GO:0020037">
    <property type="term" value="F:heme binding"/>
    <property type="evidence" value="ECO:0007669"/>
    <property type="project" value="InterPro"/>
</dbReference>
<keyword evidence="4 8" id="KW-0560">Oxidoreductase</keyword>
<dbReference type="InterPro" id="IPR017972">
    <property type="entry name" value="Cyt_P450_CS"/>
</dbReference>
<dbReference type="AlphaFoldDB" id="A0AA39HU24"/>
<feature type="signal peptide" evidence="9">
    <location>
        <begin position="1"/>
        <end position="23"/>
    </location>
</feature>
<evidence type="ECO:0000256" key="6">
    <source>
        <dbReference type="ARBA" id="ARBA00023033"/>
    </source>
</evidence>
<dbReference type="Gene3D" id="1.10.630.10">
    <property type="entry name" value="Cytochrome P450"/>
    <property type="match status" value="1"/>
</dbReference>
<evidence type="ECO:0000256" key="8">
    <source>
        <dbReference type="RuleBase" id="RU000461"/>
    </source>
</evidence>
<dbReference type="GO" id="GO:0016712">
    <property type="term" value="F:oxidoreductase activity, acting on paired donors, with incorporation or reduction of molecular oxygen, reduced flavin or flavoprotein as one donor, and incorporation of one atom of oxygen"/>
    <property type="evidence" value="ECO:0007669"/>
    <property type="project" value="TreeGrafter"/>
</dbReference>
<dbReference type="PANTHER" id="PTHR24300:SF375">
    <property type="entry name" value="CYTOCHROME P450 FAMILY"/>
    <property type="match status" value="1"/>
</dbReference>
<feature type="chain" id="PRO_5041349942" description="Unspecific monooxygenase" evidence="9">
    <location>
        <begin position="24"/>
        <end position="509"/>
    </location>
</feature>
<dbReference type="GO" id="GO:0006805">
    <property type="term" value="P:xenobiotic metabolic process"/>
    <property type="evidence" value="ECO:0007669"/>
    <property type="project" value="TreeGrafter"/>
</dbReference>
<comment type="cofactor">
    <cofactor evidence="1 7">
        <name>heme</name>
        <dbReference type="ChEBI" id="CHEBI:30413"/>
    </cofactor>
</comment>
<accession>A0AA39HU24</accession>
<evidence type="ECO:0000256" key="4">
    <source>
        <dbReference type="ARBA" id="ARBA00023002"/>
    </source>
</evidence>
<dbReference type="EMBL" id="JAUCMV010000003">
    <property type="protein sequence ID" value="KAK0412105.1"/>
    <property type="molecule type" value="Genomic_DNA"/>
</dbReference>
<dbReference type="PRINTS" id="PR00463">
    <property type="entry name" value="EP450I"/>
</dbReference>
<dbReference type="PANTHER" id="PTHR24300">
    <property type="entry name" value="CYTOCHROME P450 508A4-RELATED"/>
    <property type="match status" value="1"/>
</dbReference>
<feature type="binding site" description="axial binding residue" evidence="7">
    <location>
        <position position="453"/>
    </location>
    <ligand>
        <name>heme</name>
        <dbReference type="ChEBI" id="CHEBI:30413"/>
    </ligand>
    <ligandPart>
        <name>Fe</name>
        <dbReference type="ChEBI" id="CHEBI:18248"/>
    </ligandPart>
</feature>
<evidence type="ECO:0000313" key="11">
    <source>
        <dbReference type="Proteomes" id="UP001175271"/>
    </source>
</evidence>
<gene>
    <name evidence="10" type="ORF">QR680_006039</name>
</gene>
<evidence type="ECO:0008006" key="12">
    <source>
        <dbReference type="Google" id="ProtNLM"/>
    </source>
</evidence>
<evidence type="ECO:0000256" key="1">
    <source>
        <dbReference type="ARBA" id="ARBA00001971"/>
    </source>
</evidence>
<dbReference type="InterPro" id="IPR002401">
    <property type="entry name" value="Cyt_P450_E_grp-I"/>
</dbReference>
<keyword evidence="9" id="KW-0732">Signal</keyword>
<name>A0AA39HU24_9BILA</name>
<evidence type="ECO:0000313" key="10">
    <source>
        <dbReference type="EMBL" id="KAK0412105.1"/>
    </source>
</evidence>
<dbReference type="InterPro" id="IPR050182">
    <property type="entry name" value="Cytochrome_P450_fam2"/>
</dbReference>
<reference evidence="10" key="1">
    <citation type="submission" date="2023-06" db="EMBL/GenBank/DDBJ databases">
        <title>Genomic analysis of the entomopathogenic nematode Steinernema hermaphroditum.</title>
        <authorList>
            <person name="Schwarz E.M."/>
            <person name="Heppert J.K."/>
            <person name="Baniya A."/>
            <person name="Schwartz H.T."/>
            <person name="Tan C.-H."/>
            <person name="Antoshechkin I."/>
            <person name="Sternberg P.W."/>
            <person name="Goodrich-Blair H."/>
            <person name="Dillman A.R."/>
        </authorList>
    </citation>
    <scope>NUCLEOTIDE SEQUENCE</scope>
    <source>
        <strain evidence="10">PS9179</strain>
        <tissue evidence="10">Whole animal</tissue>
    </source>
</reference>
<dbReference type="PRINTS" id="PR00385">
    <property type="entry name" value="P450"/>
</dbReference>
<dbReference type="CDD" id="cd20617">
    <property type="entry name" value="CYP1_2-like"/>
    <property type="match status" value="1"/>
</dbReference>
<comment type="caution">
    <text evidence="10">The sequence shown here is derived from an EMBL/GenBank/DDBJ whole genome shotgun (WGS) entry which is preliminary data.</text>
</comment>
<sequence length="509" mass="58552">MLSIGALFVFALLLLVAVFYRHAKKYPPGPFPLPLLGNAHQIVIGQIFGKTIRDLMLEWKKEYGNVITFWLGPSPTVCVLDYDLAVQTYVKNGDAHVGRQNFPLIDEMREGKGIVLSEGDLWLEQRRFALHTLRDFGLGKNIMQDKILKEYHKRMDPFDAELEENGGRLKINPKEKLLELMIGSVINRILVGYSFDESNMGEFLEIRKQLDKSNETLSFVDLVVVRPSLYWIPFVKWRRDEIIKSNDETVAFAKRQIEERERDIADGSYQLDEVAGPQDFLDAFLMERDRRLEESGDIGHYTKEQLVYAIVDLWQAGMETTITTLYWAFLYLLKNEKVQEKMREEIWSVVGKDRDVELADRQLLPYCNGALNEVHRLTSLLTLNVMRRSVRESVVGDFTIPAGTDNAVVMAVIFNDGDVFSDPAQFRPERYLGDDGKTMEQKVIPFGLGKRACLGEGLARAEMYLVLLNIIKNYRIVDDGGIRKDWEEGKMTAFIRLPHSYKCIFEKAK</sequence>
<keyword evidence="7 8" id="KW-0349">Heme</keyword>
<keyword evidence="3 7" id="KW-0479">Metal-binding</keyword>
<dbReference type="GO" id="GO:0005737">
    <property type="term" value="C:cytoplasm"/>
    <property type="evidence" value="ECO:0007669"/>
    <property type="project" value="TreeGrafter"/>
</dbReference>
<dbReference type="GO" id="GO:0006082">
    <property type="term" value="P:organic acid metabolic process"/>
    <property type="evidence" value="ECO:0007669"/>
    <property type="project" value="TreeGrafter"/>
</dbReference>
<comment type="similarity">
    <text evidence="2 8">Belongs to the cytochrome P450 family.</text>
</comment>
<keyword evidence="11" id="KW-1185">Reference proteome</keyword>